<dbReference type="PANTHER" id="PTHR34309:SF1">
    <property type="entry name" value="PROTEIN GLCG"/>
    <property type="match status" value="1"/>
</dbReference>
<dbReference type="InterPro" id="IPR052517">
    <property type="entry name" value="GlcG_carb_metab_protein"/>
</dbReference>
<dbReference type="Gene3D" id="3.30.450.150">
    <property type="entry name" value="Haem-degrading domain"/>
    <property type="match status" value="1"/>
</dbReference>
<sequence>MAAGESRAEEIGVPCNIAVVDAGAHLVAHIRMDGSQLGSITHAIDKAFTSCAYRRSTEALGRDGQPAAPLYGVANSHQGRVVIFAGGIPLVHASRVAGAVGVSGGTIGEDRSVAEAAFAAF</sequence>
<proteinExistence type="predicted"/>
<reference evidence="1" key="1">
    <citation type="submission" date="2022-06" db="EMBL/GenBank/DDBJ databases">
        <title>Genome public.</title>
        <authorList>
            <person name="Sun Q."/>
        </authorList>
    </citation>
    <scope>NUCLEOTIDE SEQUENCE</scope>
    <source>
        <strain evidence="1">CWNU-1</strain>
    </source>
</reference>
<gene>
    <name evidence="1" type="ORF">NBG84_03580</name>
</gene>
<dbReference type="Proteomes" id="UP001431429">
    <property type="component" value="Unassembled WGS sequence"/>
</dbReference>
<dbReference type="EMBL" id="JAMQAW010000003">
    <property type="protein sequence ID" value="MCM2387401.1"/>
    <property type="molecule type" value="Genomic_DNA"/>
</dbReference>
<protein>
    <submittedName>
        <fullName evidence="1">Heme-binding protein</fullName>
    </submittedName>
</protein>
<name>A0ABT0UJD4_9ACTN</name>
<organism evidence="1 2">
    <name type="scientific">Streptomyces albipurpureus</name>
    <dbReference type="NCBI Taxonomy" id="2897419"/>
    <lineage>
        <taxon>Bacteria</taxon>
        <taxon>Bacillati</taxon>
        <taxon>Actinomycetota</taxon>
        <taxon>Actinomycetes</taxon>
        <taxon>Kitasatosporales</taxon>
        <taxon>Streptomycetaceae</taxon>
        <taxon>Streptomyces</taxon>
    </lineage>
</organism>
<evidence type="ECO:0000313" key="2">
    <source>
        <dbReference type="Proteomes" id="UP001431429"/>
    </source>
</evidence>
<dbReference type="InterPro" id="IPR005624">
    <property type="entry name" value="PduO/GlcC-like"/>
</dbReference>
<keyword evidence="2" id="KW-1185">Reference proteome</keyword>
<dbReference type="PANTHER" id="PTHR34309">
    <property type="entry name" value="SLR1406 PROTEIN"/>
    <property type="match status" value="1"/>
</dbReference>
<evidence type="ECO:0000313" key="1">
    <source>
        <dbReference type="EMBL" id="MCM2387401.1"/>
    </source>
</evidence>
<comment type="caution">
    <text evidence="1">The sequence shown here is derived from an EMBL/GenBank/DDBJ whole genome shotgun (WGS) entry which is preliminary data.</text>
</comment>
<dbReference type="Pfam" id="PF03928">
    <property type="entry name" value="HbpS-like"/>
    <property type="match status" value="1"/>
</dbReference>
<dbReference type="InterPro" id="IPR038084">
    <property type="entry name" value="PduO/GlcC-like_sf"/>
</dbReference>
<accession>A0ABT0UJD4</accession>
<dbReference type="SUPFAM" id="SSF143744">
    <property type="entry name" value="GlcG-like"/>
    <property type="match status" value="1"/>
</dbReference>